<feature type="transmembrane region" description="Helical" evidence="1">
    <location>
        <begin position="26"/>
        <end position="49"/>
    </location>
</feature>
<accession>A0A7X3LWN1</accession>
<keyword evidence="4" id="KW-1185">Reference proteome</keyword>
<protein>
    <submittedName>
        <fullName evidence="3">Pilus assembly protein</fullName>
    </submittedName>
</protein>
<dbReference type="EMBL" id="WUMV01000007">
    <property type="protein sequence ID" value="MXN66427.1"/>
    <property type="molecule type" value="Genomic_DNA"/>
</dbReference>
<organism evidence="3 4">
    <name type="scientific">Stappia sediminis</name>
    <dbReference type="NCBI Taxonomy" id="2692190"/>
    <lineage>
        <taxon>Bacteria</taxon>
        <taxon>Pseudomonadati</taxon>
        <taxon>Pseudomonadota</taxon>
        <taxon>Alphaproteobacteria</taxon>
        <taxon>Hyphomicrobiales</taxon>
        <taxon>Stappiaceae</taxon>
        <taxon>Stappia</taxon>
    </lineage>
</organism>
<evidence type="ECO:0000313" key="4">
    <source>
        <dbReference type="Proteomes" id="UP000433101"/>
    </source>
</evidence>
<evidence type="ECO:0000256" key="1">
    <source>
        <dbReference type="SAM" id="Phobius"/>
    </source>
</evidence>
<dbReference type="RefSeq" id="WP_160776649.1">
    <property type="nucleotide sequence ID" value="NZ_WUMV01000007.1"/>
</dbReference>
<dbReference type="InterPro" id="IPR012495">
    <property type="entry name" value="TadE-like_dom"/>
</dbReference>
<gene>
    <name evidence="3" type="ORF">GR183_16045</name>
</gene>
<name>A0A7X3LWN1_9HYPH</name>
<comment type="caution">
    <text evidence="3">The sequence shown here is derived from an EMBL/GenBank/DDBJ whole genome shotgun (WGS) entry which is preliminary data.</text>
</comment>
<sequence length="195" mass="21439">MRALFSLPASAARALRSKLAADRRGMAAVEFALVLPIMLLLLVGMTELYSAMTLDRKLSQTSSSVADLVAQEDEVTRTELLAIMDIAEAILDPYPEQGVQLVVAGVRMEEENQPEVTWSEGLNISSWATGAPPPIELPAELIKTKGAFLVVTHGTYTYQPVFTNLFKDIFGTNEIALEDSYYLRPRLSAEVRCCN</sequence>
<keyword evidence="1" id="KW-1133">Transmembrane helix</keyword>
<keyword evidence="1" id="KW-0812">Transmembrane</keyword>
<dbReference type="Pfam" id="PF07811">
    <property type="entry name" value="TadE"/>
    <property type="match status" value="1"/>
</dbReference>
<evidence type="ECO:0000313" key="3">
    <source>
        <dbReference type="EMBL" id="MXN66427.1"/>
    </source>
</evidence>
<evidence type="ECO:0000259" key="2">
    <source>
        <dbReference type="Pfam" id="PF07811"/>
    </source>
</evidence>
<proteinExistence type="predicted"/>
<reference evidence="3 4" key="1">
    <citation type="submission" date="2019-12" db="EMBL/GenBank/DDBJ databases">
        <authorList>
            <person name="Li M."/>
        </authorList>
    </citation>
    <scope>NUCLEOTIDE SEQUENCE [LARGE SCALE GENOMIC DNA]</scope>
    <source>
        <strain evidence="3 4">GBMRC 2046</strain>
    </source>
</reference>
<feature type="domain" description="TadE-like" evidence="2">
    <location>
        <begin position="25"/>
        <end position="66"/>
    </location>
</feature>
<dbReference type="AlphaFoldDB" id="A0A7X3LWN1"/>
<dbReference type="Proteomes" id="UP000433101">
    <property type="component" value="Unassembled WGS sequence"/>
</dbReference>
<keyword evidence="1" id="KW-0472">Membrane</keyword>